<evidence type="ECO:0000259" key="1">
    <source>
        <dbReference type="Pfam" id="PF13157"/>
    </source>
</evidence>
<feature type="domain" description="Endospore appendages core" evidence="1">
    <location>
        <begin position="8"/>
        <end position="113"/>
    </location>
</feature>
<dbReference type="EMBL" id="JAXCMD010000003">
    <property type="protein sequence ID" value="MDY0852119.1"/>
    <property type="molecule type" value="Genomic_DNA"/>
</dbReference>
<proteinExistence type="predicted"/>
<sequence length="117" mass="12686">MGMRSSSLSCCSNKTLVQDQVCTDWSITGAGTQIVYTNNITQEVYGSGYVKYDVGANPITVDFLVGATVVDTITVQPQSSGTFTVRYFTTVRITTTGTTVNQGEFCITVRYPISLFP</sequence>
<dbReference type="Pfam" id="PF13157">
    <property type="entry name" value="Enas"/>
    <property type="match status" value="1"/>
</dbReference>
<name>A0AAW9GDN6_BACTU</name>
<dbReference type="Proteomes" id="UP001274571">
    <property type="component" value="Unassembled WGS sequence"/>
</dbReference>
<accession>A0AAW9GDN6</accession>
<comment type="caution">
    <text evidence="2">The sequence shown here is derived from an EMBL/GenBank/DDBJ whole genome shotgun (WGS) entry which is preliminary data.</text>
</comment>
<dbReference type="AlphaFoldDB" id="A0AAW9GDN6"/>
<organism evidence="2 3">
    <name type="scientific">Bacillus thuringiensis</name>
    <dbReference type="NCBI Taxonomy" id="1428"/>
    <lineage>
        <taxon>Bacteria</taxon>
        <taxon>Bacillati</taxon>
        <taxon>Bacillota</taxon>
        <taxon>Bacilli</taxon>
        <taxon>Bacillales</taxon>
        <taxon>Bacillaceae</taxon>
        <taxon>Bacillus</taxon>
        <taxon>Bacillus cereus group</taxon>
    </lineage>
</organism>
<reference evidence="2" key="1">
    <citation type="submission" date="2023-11" db="EMBL/GenBank/DDBJ databases">
        <title>Genome Sequence of Bacillus thuringiensis stain BLB 30AF.</title>
        <authorList>
            <person name="Farhat A."/>
        </authorList>
    </citation>
    <scope>NUCLEOTIDE SEQUENCE</scope>
    <source>
        <strain evidence="2">BLB30AF</strain>
    </source>
</reference>
<dbReference type="InterPro" id="IPR025055">
    <property type="entry name" value="Ena_core"/>
</dbReference>
<evidence type="ECO:0000313" key="2">
    <source>
        <dbReference type="EMBL" id="MDY0852119.1"/>
    </source>
</evidence>
<protein>
    <submittedName>
        <fullName evidence="2">S-Ena type endospore appendage</fullName>
    </submittedName>
</protein>
<gene>
    <name evidence="2" type="ORF">SOH20_14490</name>
</gene>
<dbReference type="RefSeq" id="WP_320481077.1">
    <property type="nucleotide sequence ID" value="NZ_JAXCMD010000003.1"/>
</dbReference>
<evidence type="ECO:0000313" key="3">
    <source>
        <dbReference type="Proteomes" id="UP001274571"/>
    </source>
</evidence>